<evidence type="ECO:0000313" key="3">
    <source>
        <dbReference type="EMBL" id="VEG29525.1"/>
    </source>
</evidence>
<accession>A0A3S4R4K3</accession>
<feature type="compositionally biased region" description="Low complexity" evidence="1">
    <location>
        <begin position="293"/>
        <end position="304"/>
    </location>
</feature>
<feature type="region of interest" description="Disordered" evidence="1">
    <location>
        <begin position="575"/>
        <end position="612"/>
    </location>
</feature>
<gene>
    <name evidence="3" type="ORF">NCTC11636_02085</name>
</gene>
<dbReference type="RefSeq" id="WP_126383056.1">
    <property type="nucleotide sequence ID" value="NZ_LR134350.1"/>
</dbReference>
<feature type="domain" description="GAD-related" evidence="2">
    <location>
        <begin position="383"/>
        <end position="470"/>
    </location>
</feature>
<proteinExistence type="predicted"/>
<dbReference type="Pfam" id="PF08887">
    <property type="entry name" value="GAD-like"/>
    <property type="match status" value="1"/>
</dbReference>
<evidence type="ECO:0000313" key="4">
    <source>
        <dbReference type="Proteomes" id="UP000266895"/>
    </source>
</evidence>
<dbReference type="KEGG" id="ahw:NCTC11636_02085"/>
<feature type="region of interest" description="Disordered" evidence="1">
    <location>
        <begin position="232"/>
        <end position="344"/>
    </location>
</feature>
<dbReference type="EMBL" id="LR134350">
    <property type="protein sequence ID" value="VEG29525.1"/>
    <property type="molecule type" value="Genomic_DNA"/>
</dbReference>
<sequence length="612" mass="66060">MSNDLDTPAPRDDETEDYPWQYGAAIRQAYWEQVGTTSDMAFFGPTNGPASPWPGQAENYAPVWTQDSTIITTDGMSSPWSDTGGDPGEGLEYYIDSPRLKGAGLEDLQASWELELLIRVVSTYAGQGYRPTFDHHGCLTLRVPEVDVPADWLDDEGHLCLLLGAPAGLRSDYVEMYSDPQAVRLVALTPLRPEEIDWVVSEGHRSVAGQVLADSEYRNQVRLDRPSLLEPMKAAASAPGAQHPEQQPPAQAPEPAPESGLTPEPEPAPESGLTPEPEPRPEPAGLPLSASRPASAPTPVEAPTAPEPEPSSPGQPEPASPGQTGPSPEQVPAEARPDEAPPSAVLPVAPVEELPWDLAWVDSRIEEHLREEAGLAPLGVGLPVTDEHLERFAGVLPDSVLHVWRRFGFEGFGQGRTWVTDPLRWAPVVEAWLDGVDLPFDDQGWWCLTRTALGGMALWGEVSGPVLEIDPLSAVVRVHPPAAQHMGSRVMRERMGALLLVDPMEDFYEDEDSERDLIDVAVEVLGPVGPDEVYGVTPPGAPMTRVEVAALSVQDAAEHLIDRARSVERRLEADGLRAAALRPPAPSEEQPEDQPAQEGPTAPEAHDESGSA</sequence>
<dbReference type="InterPro" id="IPR014983">
    <property type="entry name" value="GAD-rel"/>
</dbReference>
<evidence type="ECO:0000256" key="1">
    <source>
        <dbReference type="SAM" id="MobiDB-lite"/>
    </source>
</evidence>
<feature type="compositionally biased region" description="Pro residues" evidence="1">
    <location>
        <begin position="246"/>
        <end position="256"/>
    </location>
</feature>
<name>A0A3S4R4K3_9ACTO</name>
<organism evidence="3 4">
    <name type="scientific">Actinomyces howellii</name>
    <dbReference type="NCBI Taxonomy" id="52771"/>
    <lineage>
        <taxon>Bacteria</taxon>
        <taxon>Bacillati</taxon>
        <taxon>Actinomycetota</taxon>
        <taxon>Actinomycetes</taxon>
        <taxon>Actinomycetales</taxon>
        <taxon>Actinomycetaceae</taxon>
        <taxon>Actinomyces</taxon>
    </lineage>
</organism>
<dbReference type="Proteomes" id="UP000266895">
    <property type="component" value="Chromosome"/>
</dbReference>
<dbReference type="OrthoDB" id="3260820at2"/>
<feature type="compositionally biased region" description="Pro residues" evidence="1">
    <location>
        <begin position="305"/>
        <end position="319"/>
    </location>
</feature>
<reference evidence="3 4" key="1">
    <citation type="submission" date="2018-12" db="EMBL/GenBank/DDBJ databases">
        <authorList>
            <consortium name="Pathogen Informatics"/>
        </authorList>
    </citation>
    <scope>NUCLEOTIDE SEQUENCE [LARGE SCALE GENOMIC DNA]</scope>
    <source>
        <strain evidence="3 4">NCTC11636</strain>
    </source>
</reference>
<keyword evidence="4" id="KW-1185">Reference proteome</keyword>
<evidence type="ECO:0000259" key="2">
    <source>
        <dbReference type="Pfam" id="PF08887"/>
    </source>
</evidence>
<dbReference type="AlphaFoldDB" id="A0A3S4R4K3"/>
<protein>
    <submittedName>
        <fullName evidence="3">GAD-like domain</fullName>
    </submittedName>
</protein>